<dbReference type="Pfam" id="PF00076">
    <property type="entry name" value="RRM_1"/>
    <property type="match status" value="1"/>
</dbReference>
<dbReference type="InterPro" id="IPR012677">
    <property type="entry name" value="Nucleotide-bd_a/b_plait_sf"/>
</dbReference>
<accession>A0A2Z7CZT8</accession>
<reference evidence="6 7" key="1">
    <citation type="journal article" date="2015" name="Proc. Natl. Acad. Sci. U.S.A.">
        <title>The resurrection genome of Boea hygrometrica: A blueprint for survival of dehydration.</title>
        <authorList>
            <person name="Xiao L."/>
            <person name="Yang G."/>
            <person name="Zhang L."/>
            <person name="Yang X."/>
            <person name="Zhao S."/>
            <person name="Ji Z."/>
            <person name="Zhou Q."/>
            <person name="Hu M."/>
            <person name="Wang Y."/>
            <person name="Chen M."/>
            <person name="Xu Y."/>
            <person name="Jin H."/>
            <person name="Xiao X."/>
            <person name="Hu G."/>
            <person name="Bao F."/>
            <person name="Hu Y."/>
            <person name="Wan P."/>
            <person name="Li L."/>
            <person name="Deng X."/>
            <person name="Kuang T."/>
            <person name="Xiang C."/>
            <person name="Zhu J.K."/>
            <person name="Oliver M.J."/>
            <person name="He Y."/>
        </authorList>
    </citation>
    <scope>NUCLEOTIDE SEQUENCE [LARGE SCALE GENOMIC DNA]</scope>
    <source>
        <strain evidence="7">cv. XS01</strain>
    </source>
</reference>
<evidence type="ECO:0000259" key="4">
    <source>
        <dbReference type="PROSITE" id="PS50102"/>
    </source>
</evidence>
<feature type="region of interest" description="Disordered" evidence="3">
    <location>
        <begin position="370"/>
        <end position="433"/>
    </location>
</feature>
<dbReference type="CDD" id="cd00780">
    <property type="entry name" value="NTF2"/>
    <property type="match status" value="1"/>
</dbReference>
<organism evidence="6 7">
    <name type="scientific">Dorcoceras hygrometricum</name>
    <dbReference type="NCBI Taxonomy" id="472368"/>
    <lineage>
        <taxon>Eukaryota</taxon>
        <taxon>Viridiplantae</taxon>
        <taxon>Streptophyta</taxon>
        <taxon>Embryophyta</taxon>
        <taxon>Tracheophyta</taxon>
        <taxon>Spermatophyta</taxon>
        <taxon>Magnoliopsida</taxon>
        <taxon>eudicotyledons</taxon>
        <taxon>Gunneridae</taxon>
        <taxon>Pentapetalae</taxon>
        <taxon>asterids</taxon>
        <taxon>lamiids</taxon>
        <taxon>Lamiales</taxon>
        <taxon>Gesneriaceae</taxon>
        <taxon>Didymocarpoideae</taxon>
        <taxon>Trichosporeae</taxon>
        <taxon>Loxocarpinae</taxon>
        <taxon>Dorcoceras</taxon>
    </lineage>
</organism>
<dbReference type="Gene3D" id="3.30.70.330">
    <property type="match status" value="1"/>
</dbReference>
<dbReference type="SMART" id="SM00360">
    <property type="entry name" value="RRM"/>
    <property type="match status" value="1"/>
</dbReference>
<evidence type="ECO:0000256" key="1">
    <source>
        <dbReference type="ARBA" id="ARBA00022884"/>
    </source>
</evidence>
<feature type="compositionally biased region" description="Polar residues" evidence="3">
    <location>
        <begin position="421"/>
        <end position="433"/>
    </location>
</feature>
<dbReference type="InterPro" id="IPR035979">
    <property type="entry name" value="RBD_domain_sf"/>
</dbReference>
<keyword evidence="1 2" id="KW-0694">RNA-binding</keyword>
<dbReference type="InterPro" id="IPR018222">
    <property type="entry name" value="Nuclear_transport_factor_2_euk"/>
</dbReference>
<evidence type="ECO:0000313" key="7">
    <source>
        <dbReference type="Proteomes" id="UP000250235"/>
    </source>
</evidence>
<dbReference type="AlphaFoldDB" id="A0A2Z7CZT8"/>
<proteinExistence type="predicted"/>
<dbReference type="Proteomes" id="UP000250235">
    <property type="component" value="Unassembled WGS sequence"/>
</dbReference>
<dbReference type="OrthoDB" id="339151at2759"/>
<dbReference type="PANTHER" id="PTHR10693">
    <property type="entry name" value="RAS GTPASE-ACTIVATING PROTEIN-BINDING PROTEIN"/>
    <property type="match status" value="1"/>
</dbReference>
<dbReference type="PROSITE" id="PS50177">
    <property type="entry name" value="NTF2_DOMAIN"/>
    <property type="match status" value="1"/>
</dbReference>
<dbReference type="PANTHER" id="PTHR10693:SF52">
    <property type="entry name" value="RAS GTPASE-ACTIVATING BINDING-LIKE PROTEIN"/>
    <property type="match status" value="1"/>
</dbReference>
<feature type="region of interest" description="Disordered" evidence="3">
    <location>
        <begin position="264"/>
        <end position="284"/>
    </location>
</feature>
<dbReference type="PROSITE" id="PS50102">
    <property type="entry name" value="RRM"/>
    <property type="match status" value="1"/>
</dbReference>
<feature type="region of interest" description="Disordered" evidence="3">
    <location>
        <begin position="139"/>
        <end position="163"/>
    </location>
</feature>
<dbReference type="Gene3D" id="3.10.450.50">
    <property type="match status" value="1"/>
</dbReference>
<dbReference type="InterPro" id="IPR000504">
    <property type="entry name" value="RRM_dom"/>
</dbReference>
<dbReference type="SUPFAM" id="SSF54928">
    <property type="entry name" value="RNA-binding domain, RBD"/>
    <property type="match status" value="1"/>
</dbReference>
<dbReference type="CDD" id="cd00590">
    <property type="entry name" value="RRM_SF"/>
    <property type="match status" value="1"/>
</dbReference>
<evidence type="ECO:0000259" key="5">
    <source>
        <dbReference type="PROSITE" id="PS50177"/>
    </source>
</evidence>
<evidence type="ECO:0000256" key="3">
    <source>
        <dbReference type="SAM" id="MobiDB-lite"/>
    </source>
</evidence>
<dbReference type="InterPro" id="IPR002075">
    <property type="entry name" value="NTF2_dom"/>
</dbReference>
<feature type="compositionally biased region" description="Polar residues" evidence="3">
    <location>
        <begin position="388"/>
        <end position="412"/>
    </location>
</feature>
<feature type="domain" description="NTF2" evidence="5">
    <location>
        <begin position="12"/>
        <end position="128"/>
    </location>
</feature>
<sequence length="433" mass="47411">MVTESGLSAQNVASSFVKQYYALLEISPENVHKFYQESSQLGWAEPDGAMTSVTTLRGIDDKIMSSDYKNLPVHLKYVDTQYSKDGGVIVAVTGVLTGKDNRKKNFSQMFFLAKQERGFYVLNDIFRYADICEPITNIVPDDGKSNQTDQAAPVPNSAPSTTSFCHKSAQTEIEVDNNGNVEEKSSPLVLKESGPINISSEASHEGTNSTLAPVSDIKENAPKVTYASILAKTNHETSPKSVSIPLKADYKTIVSTPKADYKTAISTPRASSPPGNGSSKVSNATNGYGEGRGIYIGNLPYDVTKQAIAEEVKKFGPVRRGVDSIQIRRHEDGFCCGFVEFESPDSARRAVEAHHIYFGEKESYISYKKASNQGNNKGKGRSPPRARFQSNHPRGQDTNRVTSNGRFQNGNHSGFDKGQVTDAQPSRQATERW</sequence>
<dbReference type="GO" id="GO:1990904">
    <property type="term" value="C:ribonucleoprotein complex"/>
    <property type="evidence" value="ECO:0007669"/>
    <property type="project" value="TreeGrafter"/>
</dbReference>
<evidence type="ECO:0000256" key="2">
    <source>
        <dbReference type="PROSITE-ProRule" id="PRU00176"/>
    </source>
</evidence>
<gene>
    <name evidence="6" type="ORF">F511_03188</name>
</gene>
<name>A0A2Z7CZT8_9LAMI</name>
<dbReference type="GO" id="GO:0003729">
    <property type="term" value="F:mRNA binding"/>
    <property type="evidence" value="ECO:0007669"/>
    <property type="project" value="TreeGrafter"/>
</dbReference>
<dbReference type="GO" id="GO:0005829">
    <property type="term" value="C:cytosol"/>
    <property type="evidence" value="ECO:0007669"/>
    <property type="project" value="TreeGrafter"/>
</dbReference>
<dbReference type="FunFam" id="3.10.450.50:FF:000003">
    <property type="entry name" value="Nuclear transport factor 2 family protein"/>
    <property type="match status" value="1"/>
</dbReference>
<dbReference type="SUPFAM" id="SSF54427">
    <property type="entry name" value="NTF2-like"/>
    <property type="match status" value="1"/>
</dbReference>
<dbReference type="Pfam" id="PF02136">
    <property type="entry name" value="NTF2"/>
    <property type="match status" value="1"/>
</dbReference>
<feature type="domain" description="RRM" evidence="4">
    <location>
        <begin position="292"/>
        <end position="370"/>
    </location>
</feature>
<keyword evidence="7" id="KW-1185">Reference proteome</keyword>
<dbReference type="InterPro" id="IPR039539">
    <property type="entry name" value="Ras_GTPase_bind_prot"/>
</dbReference>
<evidence type="ECO:0000313" key="6">
    <source>
        <dbReference type="EMBL" id="KZV50234.1"/>
    </source>
</evidence>
<dbReference type="InterPro" id="IPR032710">
    <property type="entry name" value="NTF2-like_dom_sf"/>
</dbReference>
<protein>
    <submittedName>
        <fullName evidence="6">Ras GTPase-activating protein-binding protein 2</fullName>
    </submittedName>
</protein>
<dbReference type="EMBL" id="KQ992521">
    <property type="protein sequence ID" value="KZV50234.1"/>
    <property type="molecule type" value="Genomic_DNA"/>
</dbReference>